<proteinExistence type="predicted"/>
<evidence type="ECO:0000259" key="7">
    <source>
        <dbReference type="Pfam" id="PF03168"/>
    </source>
</evidence>
<evidence type="ECO:0000256" key="2">
    <source>
        <dbReference type="ARBA" id="ARBA00022692"/>
    </source>
</evidence>
<dbReference type="AlphaFoldDB" id="A0A835M519"/>
<dbReference type="InterPro" id="IPR044839">
    <property type="entry name" value="NDR1-like"/>
</dbReference>
<keyword evidence="9" id="KW-1185">Reference proteome</keyword>
<feature type="domain" description="Late embryogenesis abundant protein LEA-2 subgroup" evidence="7">
    <location>
        <begin position="130"/>
        <end position="232"/>
    </location>
</feature>
<dbReference type="Proteomes" id="UP000631114">
    <property type="component" value="Unassembled WGS sequence"/>
</dbReference>
<sequence length="272" mass="29935">MTERVYPSAKPNINPPPQTLNGTTNNTATTNPSFPATKAQLYGASRPQYRPQPKPRRSRRGCCCCVFLWLILLIIALVLLLAIAGAVFWVLYHPQRPSFSIQTLRITQFNITTPKGSTSPTLNSKLDLSVTTRNPNKKLLFIYNPITVSMFSNGVDVGDGSFVGFVHGTKNTTSLKALVSSTGKDLDSDAVKSLNTDLKKKNALPLVIKLETKVKVKFGSFKTEKVRIKVVCQGIEVSVPKGKSSPSVMKSTAGGDSKCKVKLQFKIWRWTF</sequence>
<dbReference type="OrthoDB" id="777167at2759"/>
<dbReference type="InterPro" id="IPR004864">
    <property type="entry name" value="LEA_2"/>
</dbReference>
<evidence type="ECO:0000313" key="9">
    <source>
        <dbReference type="Proteomes" id="UP000631114"/>
    </source>
</evidence>
<evidence type="ECO:0000256" key="3">
    <source>
        <dbReference type="ARBA" id="ARBA00022989"/>
    </source>
</evidence>
<evidence type="ECO:0000313" key="8">
    <source>
        <dbReference type="EMBL" id="KAF9614184.1"/>
    </source>
</evidence>
<gene>
    <name evidence="8" type="ORF">IFM89_015692</name>
</gene>
<organism evidence="8 9">
    <name type="scientific">Coptis chinensis</name>
    <dbReference type="NCBI Taxonomy" id="261450"/>
    <lineage>
        <taxon>Eukaryota</taxon>
        <taxon>Viridiplantae</taxon>
        <taxon>Streptophyta</taxon>
        <taxon>Embryophyta</taxon>
        <taxon>Tracheophyta</taxon>
        <taxon>Spermatophyta</taxon>
        <taxon>Magnoliopsida</taxon>
        <taxon>Ranunculales</taxon>
        <taxon>Ranunculaceae</taxon>
        <taxon>Coptidoideae</taxon>
        <taxon>Coptis</taxon>
    </lineage>
</organism>
<dbReference type="PANTHER" id="PTHR31234:SF2">
    <property type="entry name" value="OS05G0199100 PROTEIN"/>
    <property type="match status" value="1"/>
</dbReference>
<name>A0A835M519_9MAGN</name>
<dbReference type="Pfam" id="PF03168">
    <property type="entry name" value="LEA_2"/>
    <property type="match status" value="1"/>
</dbReference>
<comment type="subcellular location">
    <subcellularLocation>
        <location evidence="1">Membrane</location>
        <topology evidence="1">Single-pass membrane protein</topology>
    </subcellularLocation>
</comment>
<evidence type="ECO:0000256" key="6">
    <source>
        <dbReference type="SAM" id="Phobius"/>
    </source>
</evidence>
<comment type="caution">
    <text evidence="8">The sequence shown here is derived from an EMBL/GenBank/DDBJ whole genome shotgun (WGS) entry which is preliminary data.</text>
</comment>
<reference evidence="8 9" key="1">
    <citation type="submission" date="2020-10" db="EMBL/GenBank/DDBJ databases">
        <title>The Coptis chinensis genome and diversification of protoberbering-type alkaloids.</title>
        <authorList>
            <person name="Wang B."/>
            <person name="Shu S."/>
            <person name="Song C."/>
            <person name="Liu Y."/>
        </authorList>
    </citation>
    <scope>NUCLEOTIDE SEQUENCE [LARGE SCALE GENOMIC DNA]</scope>
    <source>
        <strain evidence="8">HL-2020</strain>
        <tissue evidence="8">Leaf</tissue>
    </source>
</reference>
<feature type="region of interest" description="Disordered" evidence="5">
    <location>
        <begin position="1"/>
        <end position="35"/>
    </location>
</feature>
<keyword evidence="2 6" id="KW-0812">Transmembrane</keyword>
<keyword evidence="3 6" id="KW-1133">Transmembrane helix</keyword>
<keyword evidence="4 6" id="KW-0472">Membrane</keyword>
<accession>A0A835M519</accession>
<dbReference type="EMBL" id="JADFTS010000003">
    <property type="protein sequence ID" value="KAF9614184.1"/>
    <property type="molecule type" value="Genomic_DNA"/>
</dbReference>
<evidence type="ECO:0000256" key="1">
    <source>
        <dbReference type="ARBA" id="ARBA00004167"/>
    </source>
</evidence>
<feature type="compositionally biased region" description="Low complexity" evidence="5">
    <location>
        <begin position="19"/>
        <end position="31"/>
    </location>
</feature>
<dbReference type="PANTHER" id="PTHR31234">
    <property type="entry name" value="LATE EMBRYOGENESIS ABUNDANT (LEA) HYDROXYPROLINE-RICH GLYCOPROTEIN FAMILY"/>
    <property type="match status" value="1"/>
</dbReference>
<dbReference type="GO" id="GO:0098542">
    <property type="term" value="P:defense response to other organism"/>
    <property type="evidence" value="ECO:0007669"/>
    <property type="project" value="InterPro"/>
</dbReference>
<evidence type="ECO:0000256" key="4">
    <source>
        <dbReference type="ARBA" id="ARBA00023136"/>
    </source>
</evidence>
<protein>
    <recommendedName>
        <fullName evidence="7">Late embryogenesis abundant protein LEA-2 subgroup domain-containing protein</fullName>
    </recommendedName>
</protein>
<evidence type="ECO:0000256" key="5">
    <source>
        <dbReference type="SAM" id="MobiDB-lite"/>
    </source>
</evidence>
<dbReference type="GO" id="GO:0005886">
    <property type="term" value="C:plasma membrane"/>
    <property type="evidence" value="ECO:0007669"/>
    <property type="project" value="TreeGrafter"/>
</dbReference>
<feature type="transmembrane region" description="Helical" evidence="6">
    <location>
        <begin position="66"/>
        <end position="92"/>
    </location>
</feature>